<evidence type="ECO:0000256" key="1">
    <source>
        <dbReference type="ARBA" id="ARBA00023015"/>
    </source>
</evidence>
<dbReference type="EMBL" id="JBHTOD010000002">
    <property type="protein sequence ID" value="MFD1454762.1"/>
    <property type="molecule type" value="Genomic_DNA"/>
</dbReference>
<dbReference type="Pfam" id="PF09860">
    <property type="entry name" value="DUF2087"/>
    <property type="match status" value="1"/>
</dbReference>
<dbReference type="SUPFAM" id="SSF46894">
    <property type="entry name" value="C-terminal effector domain of the bipartite response regulators"/>
    <property type="match status" value="1"/>
</dbReference>
<gene>
    <name evidence="4" type="ORF">ACFQ44_03565</name>
</gene>
<dbReference type="InterPro" id="IPR016032">
    <property type="entry name" value="Sig_transdc_resp-reg_C-effctor"/>
</dbReference>
<evidence type="ECO:0000256" key="2">
    <source>
        <dbReference type="ARBA" id="ARBA00023163"/>
    </source>
</evidence>
<dbReference type="RefSeq" id="WP_203643012.1">
    <property type="nucleotide sequence ID" value="NZ_BOLN01000002.1"/>
</dbReference>
<protein>
    <submittedName>
        <fullName evidence="4">DUF2087 domain-containing protein</fullName>
    </submittedName>
</protein>
<evidence type="ECO:0000259" key="3">
    <source>
        <dbReference type="Pfam" id="PF09860"/>
    </source>
</evidence>
<keyword evidence="5" id="KW-1185">Reference proteome</keyword>
<accession>A0ABW4CZN4</accession>
<name>A0ABW4CZN4_9LACO</name>
<proteinExistence type="predicted"/>
<evidence type="ECO:0000313" key="5">
    <source>
        <dbReference type="Proteomes" id="UP001597189"/>
    </source>
</evidence>
<keyword evidence="2" id="KW-0804">Transcription</keyword>
<feature type="domain" description="DUF2087" evidence="3">
    <location>
        <begin position="176"/>
        <end position="244"/>
    </location>
</feature>
<comment type="caution">
    <text evidence="4">The sequence shown here is derived from an EMBL/GenBank/DDBJ whole genome shotgun (WGS) entry which is preliminary data.</text>
</comment>
<reference evidence="5" key="1">
    <citation type="journal article" date="2019" name="Int. J. Syst. Evol. Microbiol.">
        <title>The Global Catalogue of Microorganisms (GCM) 10K type strain sequencing project: providing services to taxonomists for standard genome sequencing and annotation.</title>
        <authorList>
            <consortium name="The Broad Institute Genomics Platform"/>
            <consortium name="The Broad Institute Genome Sequencing Center for Infectious Disease"/>
            <person name="Wu L."/>
            <person name="Ma J."/>
        </authorList>
    </citation>
    <scope>NUCLEOTIDE SEQUENCE [LARGE SCALE GENOMIC DNA]</scope>
    <source>
        <strain evidence="5">CCM 8979</strain>
    </source>
</reference>
<dbReference type="InterPro" id="IPR018656">
    <property type="entry name" value="DUF2087"/>
</dbReference>
<organism evidence="4 5">
    <name type="scientific">Levilactobacillus lanxiensis</name>
    <dbReference type="NCBI Taxonomy" id="2799568"/>
    <lineage>
        <taxon>Bacteria</taxon>
        <taxon>Bacillati</taxon>
        <taxon>Bacillota</taxon>
        <taxon>Bacilli</taxon>
        <taxon>Lactobacillales</taxon>
        <taxon>Lactobacillaceae</taxon>
        <taxon>Levilactobacillus</taxon>
    </lineage>
</organism>
<evidence type="ECO:0000313" key="4">
    <source>
        <dbReference type="EMBL" id="MFD1454762.1"/>
    </source>
</evidence>
<dbReference type="Proteomes" id="UP001597189">
    <property type="component" value="Unassembled WGS sequence"/>
</dbReference>
<keyword evidence="1" id="KW-0805">Transcription regulation</keyword>
<sequence length="250" mass="28739">MNLQDLSLTEIEQGWHQTTTAYVCNYCQASFATDQVFPVADKFYQAAQMIQQHVAQEHPDAVQLLINDASKYNTLTAKQRELLAAFSTGQKDAEIAAATGVAAATIRHQKFTFREKAKQAKLYLAIYDQVFNQPAVADTLVRFPNQAGTEDDRFAMTTTEYQQLVAKFFQSTEPLQLKRWPKHQKAILAVLKRITSTISPDQHFTEAGFNDLLRPIYPDYPLIRRYLVDYDFFERTTDGSDYWRNPSYKE</sequence>